<dbReference type="PANTHER" id="PTHR43464">
    <property type="entry name" value="METHYLTRANSFERASE"/>
    <property type="match status" value="1"/>
</dbReference>
<dbReference type="GO" id="GO:0061542">
    <property type="term" value="F:3-demethylubiquinol 3-O-methyltransferase activity"/>
    <property type="evidence" value="ECO:0007669"/>
    <property type="project" value="UniProtKB-EC"/>
</dbReference>
<keyword evidence="2 5" id="KW-0808">Transferase</keyword>
<dbReference type="SUPFAM" id="SSF53335">
    <property type="entry name" value="S-adenosyl-L-methionine-dependent methyltransferases"/>
    <property type="match status" value="1"/>
</dbReference>
<evidence type="ECO:0000256" key="2">
    <source>
        <dbReference type="ARBA" id="ARBA00022679"/>
    </source>
</evidence>
<keyword evidence="6" id="KW-1185">Reference proteome</keyword>
<accession>A0ABW5WJI4</accession>
<organism evidence="5 6">
    <name type="scientific">Prauserella oleivorans</name>
    <dbReference type="NCBI Taxonomy" id="1478153"/>
    <lineage>
        <taxon>Bacteria</taxon>
        <taxon>Bacillati</taxon>
        <taxon>Actinomycetota</taxon>
        <taxon>Actinomycetes</taxon>
        <taxon>Pseudonocardiales</taxon>
        <taxon>Pseudonocardiaceae</taxon>
        <taxon>Prauserella</taxon>
    </lineage>
</organism>
<evidence type="ECO:0000313" key="5">
    <source>
        <dbReference type="EMBL" id="MFD2802586.1"/>
    </source>
</evidence>
<dbReference type="InterPro" id="IPR041698">
    <property type="entry name" value="Methyltransf_25"/>
</dbReference>
<dbReference type="PANTHER" id="PTHR43464:SF19">
    <property type="entry name" value="UBIQUINONE BIOSYNTHESIS O-METHYLTRANSFERASE, MITOCHONDRIAL"/>
    <property type="match status" value="1"/>
</dbReference>
<gene>
    <name evidence="5" type="ORF">ACFS2C_24670</name>
</gene>
<dbReference type="Gene3D" id="3.40.50.150">
    <property type="entry name" value="Vaccinia Virus protein VP39"/>
    <property type="match status" value="1"/>
</dbReference>
<dbReference type="GO" id="GO:0102208">
    <property type="term" value="F:2-polyprenyl-6-hydroxyphenol methylase activity"/>
    <property type="evidence" value="ECO:0007669"/>
    <property type="project" value="UniProtKB-EC"/>
</dbReference>
<protein>
    <submittedName>
        <fullName evidence="5">Class I SAM-dependent methyltransferase</fullName>
        <ecNumber evidence="5">2.1.1.222</ecNumber>
        <ecNumber evidence="5">2.1.1.64</ecNumber>
    </submittedName>
</protein>
<dbReference type="Pfam" id="PF13649">
    <property type="entry name" value="Methyltransf_25"/>
    <property type="match status" value="1"/>
</dbReference>
<feature type="domain" description="Methyltransferase" evidence="4">
    <location>
        <begin position="27"/>
        <end position="115"/>
    </location>
</feature>
<dbReference type="Proteomes" id="UP001597478">
    <property type="component" value="Unassembled WGS sequence"/>
</dbReference>
<dbReference type="GO" id="GO:0032259">
    <property type="term" value="P:methylation"/>
    <property type="evidence" value="ECO:0007669"/>
    <property type="project" value="UniProtKB-KW"/>
</dbReference>
<keyword evidence="3" id="KW-0949">S-adenosyl-L-methionine</keyword>
<dbReference type="EC" id="2.1.1.222" evidence="5"/>
<name>A0ABW5WJI4_9PSEU</name>
<evidence type="ECO:0000313" key="6">
    <source>
        <dbReference type="Proteomes" id="UP001597478"/>
    </source>
</evidence>
<evidence type="ECO:0000256" key="1">
    <source>
        <dbReference type="ARBA" id="ARBA00022603"/>
    </source>
</evidence>
<dbReference type="EMBL" id="JBHUOF010000048">
    <property type="protein sequence ID" value="MFD2802586.1"/>
    <property type="molecule type" value="Genomic_DNA"/>
</dbReference>
<dbReference type="EC" id="2.1.1.64" evidence="5"/>
<sequence length="212" mass="23531">MDPFGWDHNAYYQRLLLRAVPMGARRVLDVGCGAGSMTARLARRATHVDAIDCSPEMIEFARERTPANVRCVLADVLEYPLPDAGYDAVVSMTALHHLPLETALTRLARAVRPGGVLAAVALPRTDLPRELPVELLGAVSHLTLGLGFAALRRLTGRDWYRAEDTHDRMPILDPSLTTAQVRSTAAAVLPGSEVRRLAHWRYLLRWRRPQLS</sequence>
<evidence type="ECO:0000259" key="4">
    <source>
        <dbReference type="Pfam" id="PF13649"/>
    </source>
</evidence>
<proteinExistence type="predicted"/>
<comment type="caution">
    <text evidence="5">The sequence shown here is derived from an EMBL/GenBank/DDBJ whole genome shotgun (WGS) entry which is preliminary data.</text>
</comment>
<reference evidence="6" key="1">
    <citation type="journal article" date="2019" name="Int. J. Syst. Evol. Microbiol.">
        <title>The Global Catalogue of Microorganisms (GCM) 10K type strain sequencing project: providing services to taxonomists for standard genome sequencing and annotation.</title>
        <authorList>
            <consortium name="The Broad Institute Genomics Platform"/>
            <consortium name="The Broad Institute Genome Sequencing Center for Infectious Disease"/>
            <person name="Wu L."/>
            <person name="Ma J."/>
        </authorList>
    </citation>
    <scope>NUCLEOTIDE SEQUENCE [LARGE SCALE GENOMIC DNA]</scope>
    <source>
        <strain evidence="6">IBRC-M 10906</strain>
    </source>
</reference>
<dbReference type="CDD" id="cd02440">
    <property type="entry name" value="AdoMet_MTases"/>
    <property type="match status" value="1"/>
</dbReference>
<evidence type="ECO:0000256" key="3">
    <source>
        <dbReference type="ARBA" id="ARBA00022691"/>
    </source>
</evidence>
<dbReference type="InterPro" id="IPR029063">
    <property type="entry name" value="SAM-dependent_MTases_sf"/>
</dbReference>
<dbReference type="RefSeq" id="WP_377394117.1">
    <property type="nucleotide sequence ID" value="NZ_JBHSAN010000052.1"/>
</dbReference>
<keyword evidence="1 5" id="KW-0489">Methyltransferase</keyword>